<dbReference type="RefSeq" id="WP_244654236.1">
    <property type="nucleotide sequence ID" value="NZ_BMHW01000001.1"/>
</dbReference>
<keyword evidence="4" id="KW-1185">Reference proteome</keyword>
<comment type="caution">
    <text evidence="3">The sequence shown here is derived from an EMBL/GenBank/DDBJ whole genome shotgun (WGS) entry which is preliminary data.</text>
</comment>
<evidence type="ECO:0000313" key="3">
    <source>
        <dbReference type="EMBL" id="MBB6162096.1"/>
    </source>
</evidence>
<feature type="domain" description="VTT" evidence="2">
    <location>
        <begin position="29"/>
        <end position="148"/>
    </location>
</feature>
<dbReference type="Pfam" id="PF09335">
    <property type="entry name" value="VTT_dom"/>
    <property type="match status" value="1"/>
</dbReference>
<sequence length="196" mass="21517">MPFEHFSLEHLISQYGVLAVFLGAAFEGETAVFLGGIFAHRHFMSWWEAAAAAAIGSFAADQAWFFAGRYANRLALVQRFLKTDAAQKVSQLLEAHPTGFILAFRFIYGMRTVSPIAIGLSSVPALRFVILNFIAAVVWAVLITTIGYLFGNAVEMLFGRLKLHLHMLIAIAAIAVILAALAYLIRRQMRGGSATR</sequence>
<keyword evidence="1" id="KW-1133">Transmembrane helix</keyword>
<evidence type="ECO:0000313" key="4">
    <source>
        <dbReference type="Proteomes" id="UP000547879"/>
    </source>
</evidence>
<dbReference type="EMBL" id="JACHEG010000002">
    <property type="protein sequence ID" value="MBB6162096.1"/>
    <property type="molecule type" value="Genomic_DNA"/>
</dbReference>
<name>A0A7W9Y507_9HYPH</name>
<feature type="transmembrane region" description="Helical" evidence="1">
    <location>
        <begin position="46"/>
        <end position="67"/>
    </location>
</feature>
<feature type="transmembrane region" description="Helical" evidence="1">
    <location>
        <begin position="100"/>
        <end position="121"/>
    </location>
</feature>
<protein>
    <submittedName>
        <fullName evidence="3">Membrane protein DedA with SNARE-associated domain</fullName>
    </submittedName>
</protein>
<reference evidence="3 4" key="1">
    <citation type="submission" date="2020-08" db="EMBL/GenBank/DDBJ databases">
        <title>Genomic Encyclopedia of Type Strains, Phase IV (KMG-IV): sequencing the most valuable type-strain genomes for metagenomic binning, comparative biology and taxonomic classification.</title>
        <authorList>
            <person name="Goeker M."/>
        </authorList>
    </citation>
    <scope>NUCLEOTIDE SEQUENCE [LARGE SCALE GENOMIC DNA]</scope>
    <source>
        <strain evidence="3 4">DSM 100734</strain>
    </source>
</reference>
<evidence type="ECO:0000259" key="2">
    <source>
        <dbReference type="Pfam" id="PF09335"/>
    </source>
</evidence>
<proteinExistence type="predicted"/>
<dbReference type="InterPro" id="IPR032816">
    <property type="entry name" value="VTT_dom"/>
</dbReference>
<dbReference type="AlphaFoldDB" id="A0A7W9Y507"/>
<organism evidence="3 4">
    <name type="scientific">Rhizobium wenxiniae</name>
    <dbReference type="NCBI Taxonomy" id="1737357"/>
    <lineage>
        <taxon>Bacteria</taxon>
        <taxon>Pseudomonadati</taxon>
        <taxon>Pseudomonadota</taxon>
        <taxon>Alphaproteobacteria</taxon>
        <taxon>Hyphomicrobiales</taxon>
        <taxon>Rhizobiaceae</taxon>
        <taxon>Rhizobium/Agrobacterium group</taxon>
        <taxon>Rhizobium</taxon>
    </lineage>
</organism>
<dbReference type="Proteomes" id="UP000547879">
    <property type="component" value="Unassembled WGS sequence"/>
</dbReference>
<feature type="transmembrane region" description="Helical" evidence="1">
    <location>
        <begin position="12"/>
        <end position="34"/>
    </location>
</feature>
<feature type="transmembrane region" description="Helical" evidence="1">
    <location>
        <begin position="163"/>
        <end position="185"/>
    </location>
</feature>
<dbReference type="GO" id="GO:0005886">
    <property type="term" value="C:plasma membrane"/>
    <property type="evidence" value="ECO:0007669"/>
    <property type="project" value="TreeGrafter"/>
</dbReference>
<evidence type="ECO:0000256" key="1">
    <source>
        <dbReference type="SAM" id="Phobius"/>
    </source>
</evidence>
<dbReference type="PANTHER" id="PTHR42709:SF2">
    <property type="entry name" value="INNER MEMBRANE PROTEIN YOHD"/>
    <property type="match status" value="1"/>
</dbReference>
<dbReference type="PANTHER" id="PTHR42709">
    <property type="entry name" value="ALKALINE PHOSPHATASE LIKE PROTEIN"/>
    <property type="match status" value="1"/>
</dbReference>
<accession>A0A7W9Y507</accession>
<gene>
    <name evidence="3" type="ORF">HNQ72_001914</name>
</gene>
<keyword evidence="1" id="KW-0812">Transmembrane</keyword>
<feature type="transmembrane region" description="Helical" evidence="1">
    <location>
        <begin position="128"/>
        <end position="151"/>
    </location>
</feature>
<keyword evidence="1" id="KW-0472">Membrane</keyword>
<dbReference type="InterPro" id="IPR051311">
    <property type="entry name" value="DedA_domain"/>
</dbReference>